<sequence>MKIAISGKGGVGKTTLAGTLARLFARDGYNVLAIDADPSMNLGSALGIPDLPKPVTEHKDLVEERAGMPMGMFKMNPKVDDVVGMCGCTGPDNVKLVVMGTIDSGGSGCMCPANAFVKALLRHVITREKDLVILDMEAGIEHLGRATARGVDAMIAVVEPGMRSIETVERIMQLGKEIGISRYFAVINKADDPGPVADKLSAMGIPVLGTIPFDRCLVEADLAGTPPIDADCPSVQSIKRIKEKLEEMFGENKIEKNE</sequence>
<proteinExistence type="predicted"/>
<dbReference type="SUPFAM" id="SSF52540">
    <property type="entry name" value="P-loop containing nucleoside triphosphate hydrolases"/>
    <property type="match status" value="1"/>
</dbReference>
<dbReference type="PIRSF" id="PIRSF005647">
    <property type="entry name" value="CooC"/>
    <property type="match status" value="1"/>
</dbReference>
<dbReference type="InterPro" id="IPR027417">
    <property type="entry name" value="P-loop_NTPase"/>
</dbReference>
<feature type="domain" description="CobQ/CobB/MinD/ParA nucleotide binding" evidence="3">
    <location>
        <begin position="3"/>
        <end position="225"/>
    </location>
</feature>
<dbReference type="PANTHER" id="PTHR43384">
    <property type="entry name" value="SEPTUM SITE-DETERMINING PROTEIN MIND HOMOLOG, CHLOROPLASTIC-RELATED"/>
    <property type="match status" value="1"/>
</dbReference>
<dbReference type="Gene3D" id="3.40.50.300">
    <property type="entry name" value="P-loop containing nucleotide triphosphate hydrolases"/>
    <property type="match status" value="1"/>
</dbReference>
<dbReference type="InterPro" id="IPR002586">
    <property type="entry name" value="CobQ/CobB/MinD/ParA_Nub-bd_dom"/>
</dbReference>
<dbReference type="AlphaFoldDB" id="A0A0W8F8U3"/>
<dbReference type="GO" id="GO:0005829">
    <property type="term" value="C:cytosol"/>
    <property type="evidence" value="ECO:0007669"/>
    <property type="project" value="TreeGrafter"/>
</dbReference>
<dbReference type="Pfam" id="PF01656">
    <property type="entry name" value="CbiA"/>
    <property type="match status" value="1"/>
</dbReference>
<dbReference type="GO" id="GO:0009898">
    <property type="term" value="C:cytoplasmic side of plasma membrane"/>
    <property type="evidence" value="ECO:0007669"/>
    <property type="project" value="TreeGrafter"/>
</dbReference>
<dbReference type="PANTHER" id="PTHR43384:SF6">
    <property type="entry name" value="SEPTUM SITE-DETERMINING PROTEIN MIND HOMOLOG, CHLOROPLASTIC"/>
    <property type="match status" value="1"/>
</dbReference>
<dbReference type="GO" id="GO:0005524">
    <property type="term" value="F:ATP binding"/>
    <property type="evidence" value="ECO:0007669"/>
    <property type="project" value="UniProtKB-KW"/>
</dbReference>
<dbReference type="EMBL" id="LNQE01001452">
    <property type="protein sequence ID" value="KUG17306.1"/>
    <property type="molecule type" value="Genomic_DNA"/>
</dbReference>
<reference evidence="4" key="1">
    <citation type="journal article" date="2015" name="Proc. Natl. Acad. Sci. U.S.A.">
        <title>Networks of energetic and metabolic interactions define dynamics in microbial communities.</title>
        <authorList>
            <person name="Embree M."/>
            <person name="Liu J.K."/>
            <person name="Al-Bassam M.M."/>
            <person name="Zengler K."/>
        </authorList>
    </citation>
    <scope>NUCLEOTIDE SEQUENCE</scope>
</reference>
<evidence type="ECO:0000313" key="4">
    <source>
        <dbReference type="EMBL" id="KUG17306.1"/>
    </source>
</evidence>
<dbReference type="InterPro" id="IPR050625">
    <property type="entry name" value="ParA/MinD_ATPase"/>
</dbReference>
<evidence type="ECO:0000259" key="3">
    <source>
        <dbReference type="Pfam" id="PF01656"/>
    </source>
</evidence>
<keyword evidence="2" id="KW-0067">ATP-binding</keyword>
<accession>A0A0W8F8U3</accession>
<protein>
    <submittedName>
        <fullName evidence="4">Co dehydrogenase accessory protein cooc (Nickel insertion)</fullName>
    </submittedName>
</protein>
<evidence type="ECO:0000256" key="2">
    <source>
        <dbReference type="ARBA" id="ARBA00022840"/>
    </source>
</evidence>
<dbReference type="GO" id="GO:0016887">
    <property type="term" value="F:ATP hydrolysis activity"/>
    <property type="evidence" value="ECO:0007669"/>
    <property type="project" value="TreeGrafter"/>
</dbReference>
<keyword evidence="1" id="KW-0547">Nucleotide-binding</keyword>
<dbReference type="InterPro" id="IPR014433">
    <property type="entry name" value="CooC"/>
</dbReference>
<comment type="caution">
    <text evidence="4">The sequence shown here is derived from an EMBL/GenBank/DDBJ whole genome shotgun (WGS) entry which is preliminary data.</text>
</comment>
<evidence type="ECO:0000256" key="1">
    <source>
        <dbReference type="ARBA" id="ARBA00022741"/>
    </source>
</evidence>
<dbReference type="GO" id="GO:0051782">
    <property type="term" value="P:negative regulation of cell division"/>
    <property type="evidence" value="ECO:0007669"/>
    <property type="project" value="TreeGrafter"/>
</dbReference>
<gene>
    <name evidence="4" type="ORF">ASZ90_013030</name>
</gene>
<dbReference type="CDD" id="cd02034">
    <property type="entry name" value="CooC1"/>
    <property type="match status" value="1"/>
</dbReference>
<name>A0A0W8F8U3_9ZZZZ</name>
<organism evidence="4">
    <name type="scientific">hydrocarbon metagenome</name>
    <dbReference type="NCBI Taxonomy" id="938273"/>
    <lineage>
        <taxon>unclassified sequences</taxon>
        <taxon>metagenomes</taxon>
        <taxon>ecological metagenomes</taxon>
    </lineage>
</organism>